<evidence type="ECO:0000313" key="2">
    <source>
        <dbReference type="Proteomes" id="UP001223144"/>
    </source>
</evidence>
<accession>A0ABT6HFZ2</accession>
<dbReference type="EMBL" id="JARWBG010000002">
    <property type="protein sequence ID" value="MDH2387686.1"/>
    <property type="molecule type" value="Genomic_DNA"/>
</dbReference>
<comment type="caution">
    <text evidence="1">The sequence shown here is derived from an EMBL/GenBank/DDBJ whole genome shotgun (WGS) entry which is preliminary data.</text>
</comment>
<dbReference type="Pfam" id="PF19953">
    <property type="entry name" value="EACC1"/>
    <property type="match status" value="1"/>
</dbReference>
<keyword evidence="2" id="KW-1185">Reference proteome</keyword>
<protein>
    <submittedName>
        <fullName evidence="1">Uncharacterized protein</fullName>
    </submittedName>
</protein>
<dbReference type="RefSeq" id="WP_279925946.1">
    <property type="nucleotide sequence ID" value="NZ_JARWBG010000002.1"/>
</dbReference>
<sequence length="120" mass="12846">MAVRIRVLADGDELGLAGLTAWLRRDSRTAHLHVVQVGPEDASTMSVLEAIDIVLSNAIAVTNFAVAYATWREAKAQHPGTGAGTLVHRDAAVDIRHLSADELVVLLTQLRGEEPEGEAE</sequence>
<evidence type="ECO:0000313" key="1">
    <source>
        <dbReference type="EMBL" id="MDH2387686.1"/>
    </source>
</evidence>
<proteinExistence type="predicted"/>
<dbReference type="InterPro" id="IPR045428">
    <property type="entry name" value="EACC1"/>
</dbReference>
<name>A0ABT6HFZ2_9ACTN</name>
<dbReference type="Proteomes" id="UP001223144">
    <property type="component" value="Unassembled WGS sequence"/>
</dbReference>
<gene>
    <name evidence="1" type="ORF">QCN29_02555</name>
</gene>
<reference evidence="1 2" key="1">
    <citation type="submission" date="2023-04" db="EMBL/GenBank/DDBJ databases">
        <title>Streptomyces chengmaiensis sp. nov. isolated from the stem of mangrove plant in Hainan.</title>
        <authorList>
            <person name="Huang X."/>
            <person name="Zhou S."/>
            <person name="Chu X."/>
            <person name="Xie Y."/>
            <person name="Lin Y."/>
        </authorList>
    </citation>
    <scope>NUCLEOTIDE SEQUENCE [LARGE SCALE GENOMIC DNA]</scope>
    <source>
        <strain evidence="1 2">HNM0663</strain>
    </source>
</reference>
<organism evidence="1 2">
    <name type="scientific">Streptomyces chengmaiensis</name>
    <dbReference type="NCBI Taxonomy" id="3040919"/>
    <lineage>
        <taxon>Bacteria</taxon>
        <taxon>Bacillati</taxon>
        <taxon>Actinomycetota</taxon>
        <taxon>Actinomycetes</taxon>
        <taxon>Kitasatosporales</taxon>
        <taxon>Streptomycetaceae</taxon>
        <taxon>Streptomyces</taxon>
    </lineage>
</organism>